<protein>
    <submittedName>
        <fullName evidence="1">Uncharacterized protein</fullName>
    </submittedName>
</protein>
<dbReference type="EMBL" id="LR796789">
    <property type="protein sequence ID" value="CAB4166464.1"/>
    <property type="molecule type" value="Genomic_DNA"/>
</dbReference>
<reference evidence="1" key="1">
    <citation type="submission" date="2020-04" db="EMBL/GenBank/DDBJ databases">
        <authorList>
            <person name="Chiriac C."/>
            <person name="Salcher M."/>
            <person name="Ghai R."/>
            <person name="Kavagutti S V."/>
        </authorList>
    </citation>
    <scope>NUCLEOTIDE SEQUENCE</scope>
</reference>
<name>A0A6J5PFN9_9CAUD</name>
<organism evidence="1">
    <name type="scientific">uncultured Caudovirales phage</name>
    <dbReference type="NCBI Taxonomy" id="2100421"/>
    <lineage>
        <taxon>Viruses</taxon>
        <taxon>Duplodnaviria</taxon>
        <taxon>Heunggongvirae</taxon>
        <taxon>Uroviricota</taxon>
        <taxon>Caudoviricetes</taxon>
        <taxon>Peduoviridae</taxon>
        <taxon>Maltschvirus</taxon>
        <taxon>Maltschvirus maltsch</taxon>
    </lineage>
</organism>
<sequence>MGIETVLMAASAAASIAGGAAMRQQYNAQAAQAKIQGRSQAIAYRQQGADVLRNLNETLAATIAMAGAGNVDPTSGSARVMQEFARAEASSEYGTALDNAVLATAGAQAQAAIYRQAGQSAFVGGIGQAAGTLGLGIGRALDLNPTFSLFPAQAQGPSGRI</sequence>
<accession>A0A6J5PFN9</accession>
<proteinExistence type="predicted"/>
<gene>
    <name evidence="1" type="ORF">UFOVP847_30</name>
</gene>
<evidence type="ECO:0000313" key="1">
    <source>
        <dbReference type="EMBL" id="CAB4166464.1"/>
    </source>
</evidence>